<keyword evidence="2" id="KW-1133">Transmembrane helix</keyword>
<keyword evidence="2" id="KW-0812">Transmembrane</keyword>
<accession>A0A518CQ01</accession>
<dbReference type="AlphaFoldDB" id="A0A518CQ01"/>
<evidence type="ECO:0000313" key="3">
    <source>
        <dbReference type="EMBL" id="QDU81302.1"/>
    </source>
</evidence>
<organism evidence="3 4">
    <name type="scientific">Polystyrenella longa</name>
    <dbReference type="NCBI Taxonomy" id="2528007"/>
    <lineage>
        <taxon>Bacteria</taxon>
        <taxon>Pseudomonadati</taxon>
        <taxon>Planctomycetota</taxon>
        <taxon>Planctomycetia</taxon>
        <taxon>Planctomycetales</taxon>
        <taxon>Planctomycetaceae</taxon>
        <taxon>Polystyrenella</taxon>
    </lineage>
</organism>
<reference evidence="3 4" key="1">
    <citation type="submission" date="2019-02" db="EMBL/GenBank/DDBJ databases">
        <title>Deep-cultivation of Planctomycetes and their phenomic and genomic characterization uncovers novel biology.</title>
        <authorList>
            <person name="Wiegand S."/>
            <person name="Jogler M."/>
            <person name="Boedeker C."/>
            <person name="Pinto D."/>
            <person name="Vollmers J."/>
            <person name="Rivas-Marin E."/>
            <person name="Kohn T."/>
            <person name="Peeters S.H."/>
            <person name="Heuer A."/>
            <person name="Rast P."/>
            <person name="Oberbeckmann S."/>
            <person name="Bunk B."/>
            <person name="Jeske O."/>
            <person name="Meyerdierks A."/>
            <person name="Storesund J.E."/>
            <person name="Kallscheuer N."/>
            <person name="Luecker S."/>
            <person name="Lage O.M."/>
            <person name="Pohl T."/>
            <person name="Merkel B.J."/>
            <person name="Hornburger P."/>
            <person name="Mueller R.-W."/>
            <person name="Bruemmer F."/>
            <person name="Labrenz M."/>
            <person name="Spormann A.M."/>
            <person name="Op den Camp H."/>
            <person name="Overmann J."/>
            <person name="Amann R."/>
            <person name="Jetten M.S.M."/>
            <person name="Mascher T."/>
            <person name="Medema M.H."/>
            <person name="Devos D.P."/>
            <person name="Kaster A.-K."/>
            <person name="Ovreas L."/>
            <person name="Rohde M."/>
            <person name="Galperin M.Y."/>
            <person name="Jogler C."/>
        </authorList>
    </citation>
    <scope>NUCLEOTIDE SEQUENCE [LARGE SCALE GENOMIC DNA]</scope>
    <source>
        <strain evidence="3 4">Pla110</strain>
    </source>
</reference>
<evidence type="ECO:0000256" key="1">
    <source>
        <dbReference type="SAM" id="MobiDB-lite"/>
    </source>
</evidence>
<dbReference type="EMBL" id="CP036281">
    <property type="protein sequence ID" value="QDU81302.1"/>
    <property type="molecule type" value="Genomic_DNA"/>
</dbReference>
<dbReference type="RefSeq" id="WP_144996536.1">
    <property type="nucleotide sequence ID" value="NZ_CP036281.1"/>
</dbReference>
<keyword evidence="4" id="KW-1185">Reference proteome</keyword>
<keyword evidence="2" id="KW-0472">Membrane</keyword>
<dbReference type="OrthoDB" id="246218at2"/>
<proteinExistence type="predicted"/>
<feature type="region of interest" description="Disordered" evidence="1">
    <location>
        <begin position="25"/>
        <end position="58"/>
    </location>
</feature>
<evidence type="ECO:0000313" key="4">
    <source>
        <dbReference type="Proteomes" id="UP000317178"/>
    </source>
</evidence>
<dbReference type="KEGG" id="plon:Pla110_30430"/>
<protein>
    <submittedName>
        <fullName evidence="3">Uncharacterized protein</fullName>
    </submittedName>
</protein>
<dbReference type="Proteomes" id="UP000317178">
    <property type="component" value="Chromosome"/>
</dbReference>
<sequence length="303" mass="33417">MNTAVSTPNPTLQNPAPPAWFVTQRENQGKAAPPSKPGRPETARSVQPGVSISTPPVSSRSSRELTWLEKLKLYVRGPEVKAYGISFLAHVLILFCLSLFAIHHYQSQQTNSPLLAGESEELSFNEEVIDTRADFLKGAEQELDLIQPVMETAEVSEIVLPELQTDSFIQPESKGEGEQISLEGLPFSQPIAGKVITKGNFSAWTVPADPEPLQSYLILIQVKLPKSLKKYERGDLSGEVFGTDGYWQSITVMSPREGSELLPLEKGIAQLIVAVPGAVELVEDRINIKSKRLKEKQTLKIEF</sequence>
<name>A0A518CQ01_9PLAN</name>
<feature type="transmembrane region" description="Helical" evidence="2">
    <location>
        <begin position="82"/>
        <end position="102"/>
    </location>
</feature>
<gene>
    <name evidence="3" type="ORF">Pla110_30430</name>
</gene>
<evidence type="ECO:0000256" key="2">
    <source>
        <dbReference type="SAM" id="Phobius"/>
    </source>
</evidence>